<reference evidence="12 13" key="2">
    <citation type="submission" date="2018-11" db="EMBL/GenBank/DDBJ databases">
        <authorList>
            <consortium name="Pathogen Informatics"/>
        </authorList>
    </citation>
    <scope>NUCLEOTIDE SEQUENCE [LARGE SCALE GENOMIC DNA]</scope>
</reference>
<reference evidence="14" key="1">
    <citation type="submission" date="2016-04" db="UniProtKB">
        <authorList>
            <consortium name="WormBaseParasite"/>
        </authorList>
    </citation>
    <scope>IDENTIFICATION</scope>
</reference>
<evidence type="ECO:0000256" key="5">
    <source>
        <dbReference type="ARBA" id="ARBA00023163"/>
    </source>
</evidence>
<proteinExistence type="inferred from homology"/>
<evidence type="ECO:0000256" key="1">
    <source>
        <dbReference type="ARBA" id="ARBA00022448"/>
    </source>
</evidence>
<keyword evidence="1" id="KW-0813">Transport</keyword>
<evidence type="ECO:0000313" key="13">
    <source>
        <dbReference type="Proteomes" id="UP000267096"/>
    </source>
</evidence>
<sequence>MTIKQEEEEVMNESDGVNDDGQKEATEHENDEKYVDKKDDNDDDNVNEEDVAGADSNDNNKSDLDENNTDDEGAGPSKRRRIVMSSDEDDDSDTDTAHATAKHKETDSDGEQKEGDGEVGVGQLMTNIFGEESDEEKESEEPTQQQKDEYDEDEPRYIREEGLDDEEDESKVWDFDEMMRLKKAERRKQKRRRRDGSIYIGNDADEQIRMLTDAMKAAAKDDRHSNVERKPALQKRKMLRYVKAMLIKHDFVEAIIDNGMLSAVSEWLAPLPDKSLPALEIRTDLLKILQDYSRLEQGTLKQSGLGRAVMLLYKHPKETKENKALAHALISEWARPIFQLDTDFHSMTKEQRMERDYSNLSESKKQRLGQNEASTSATSEADKESEVRVGEKGFIMRARVPRPSQRDYVIRPKSNVEGPFRGATKNRLNSRLDRTQREFKERTKKSRVQRALAVSIEGRKMDI</sequence>
<evidence type="ECO:0000256" key="6">
    <source>
        <dbReference type="ARBA" id="ARBA00023187"/>
    </source>
</evidence>
<evidence type="ECO:0000256" key="3">
    <source>
        <dbReference type="ARBA" id="ARBA00022816"/>
    </source>
</evidence>
<dbReference type="FunFam" id="1.20.930.10:FF:000001">
    <property type="entry name" value="IWS1, SUPT6H interacting protein"/>
    <property type="match status" value="1"/>
</dbReference>
<keyword evidence="5" id="KW-0804">Transcription</keyword>
<dbReference type="GO" id="GO:0006397">
    <property type="term" value="P:mRNA processing"/>
    <property type="evidence" value="ECO:0007669"/>
    <property type="project" value="UniProtKB-KW"/>
</dbReference>
<feature type="region of interest" description="Disordered" evidence="10">
    <location>
        <begin position="350"/>
        <end position="388"/>
    </location>
</feature>
<evidence type="ECO:0000256" key="4">
    <source>
        <dbReference type="ARBA" id="ARBA00023015"/>
    </source>
</evidence>
<dbReference type="AlphaFoldDB" id="A0A158PP96"/>
<keyword evidence="2" id="KW-0507">mRNA processing</keyword>
<feature type="compositionally biased region" description="Polar residues" evidence="10">
    <location>
        <begin position="368"/>
        <end position="379"/>
    </location>
</feature>
<evidence type="ECO:0000259" key="11">
    <source>
        <dbReference type="PROSITE" id="PS51319"/>
    </source>
</evidence>
<feature type="compositionally biased region" description="Basic and acidic residues" evidence="10">
    <location>
        <begin position="102"/>
        <end position="116"/>
    </location>
</feature>
<dbReference type="PANTHER" id="PTHR46010:SF1">
    <property type="entry name" value="PROTEIN IWS1 HOMOLOG"/>
    <property type="match status" value="1"/>
</dbReference>
<name>A0A158PP96_ANISI</name>
<comment type="similarity">
    <text evidence="8">Belongs to the IWS1 family.</text>
</comment>
<keyword evidence="3" id="KW-0509">mRNA transport</keyword>
<feature type="compositionally biased region" description="Basic and acidic residues" evidence="10">
    <location>
        <begin position="20"/>
        <end position="40"/>
    </location>
</feature>
<dbReference type="WBParaSite" id="ASIM_0001396001-mRNA-1">
    <property type="protein sequence ID" value="ASIM_0001396001-mRNA-1"/>
    <property type="gene ID" value="ASIM_0001396001"/>
</dbReference>
<keyword evidence="6" id="KW-0508">mRNA splicing</keyword>
<evidence type="ECO:0000256" key="2">
    <source>
        <dbReference type="ARBA" id="ARBA00022664"/>
    </source>
</evidence>
<feature type="compositionally biased region" description="Acidic residues" evidence="10">
    <location>
        <begin position="131"/>
        <end position="141"/>
    </location>
</feature>
<protein>
    <submittedName>
        <fullName evidence="14">IWS1-like protein (inferred by orthology to a C. elegans protein)</fullName>
    </submittedName>
</protein>
<evidence type="ECO:0000256" key="10">
    <source>
        <dbReference type="SAM" id="MobiDB-lite"/>
    </source>
</evidence>
<feature type="domain" description="TFIIS N-terminal" evidence="11">
    <location>
        <begin position="262"/>
        <end position="340"/>
    </location>
</feature>
<accession>A0A158PP96</accession>
<dbReference type="PROSITE" id="PS51319">
    <property type="entry name" value="TFIIS_N"/>
    <property type="match status" value="1"/>
</dbReference>
<evidence type="ECO:0000313" key="14">
    <source>
        <dbReference type="WBParaSite" id="ASIM_0001396001-mRNA-1"/>
    </source>
</evidence>
<dbReference type="Gene3D" id="1.20.930.10">
    <property type="entry name" value="Conserved domain common to transcription factors TFIIS, elongin A, CRSP70"/>
    <property type="match status" value="1"/>
</dbReference>
<dbReference type="GO" id="GO:0005634">
    <property type="term" value="C:nucleus"/>
    <property type="evidence" value="ECO:0007669"/>
    <property type="project" value="UniProtKB-SubCell"/>
</dbReference>
<dbReference type="EMBL" id="UYRR01031379">
    <property type="protein sequence ID" value="VDK49586.1"/>
    <property type="molecule type" value="Genomic_DNA"/>
</dbReference>
<keyword evidence="7 9" id="KW-0539">Nucleus</keyword>
<comment type="subcellular location">
    <subcellularLocation>
        <location evidence="9">Nucleus</location>
    </subcellularLocation>
</comment>
<dbReference type="Proteomes" id="UP000267096">
    <property type="component" value="Unassembled WGS sequence"/>
</dbReference>
<dbReference type="GO" id="GO:0008380">
    <property type="term" value="P:RNA splicing"/>
    <property type="evidence" value="ECO:0007669"/>
    <property type="project" value="UniProtKB-KW"/>
</dbReference>
<evidence type="ECO:0000313" key="12">
    <source>
        <dbReference type="EMBL" id="VDK49586.1"/>
    </source>
</evidence>
<feature type="compositionally biased region" description="Basic and acidic residues" evidence="10">
    <location>
        <begin position="350"/>
        <end position="365"/>
    </location>
</feature>
<dbReference type="GO" id="GO:0016973">
    <property type="term" value="P:poly(A)+ mRNA export from nucleus"/>
    <property type="evidence" value="ECO:0007669"/>
    <property type="project" value="TreeGrafter"/>
</dbReference>
<evidence type="ECO:0000256" key="9">
    <source>
        <dbReference type="PROSITE-ProRule" id="PRU00649"/>
    </source>
</evidence>
<feature type="compositionally biased region" description="Acidic residues" evidence="10">
    <location>
        <begin position="1"/>
        <end position="18"/>
    </location>
</feature>
<evidence type="ECO:0000256" key="7">
    <source>
        <dbReference type="ARBA" id="ARBA00023242"/>
    </source>
</evidence>
<evidence type="ECO:0000256" key="8">
    <source>
        <dbReference type="ARBA" id="ARBA00037992"/>
    </source>
</evidence>
<dbReference type="InterPro" id="IPR035441">
    <property type="entry name" value="TFIIS/LEDGF_dom_sf"/>
</dbReference>
<keyword evidence="13" id="KW-1185">Reference proteome</keyword>
<gene>
    <name evidence="12" type="ORF">ASIM_LOCUS13388</name>
</gene>
<organism evidence="14">
    <name type="scientific">Anisakis simplex</name>
    <name type="common">Herring worm</name>
    <dbReference type="NCBI Taxonomy" id="6269"/>
    <lineage>
        <taxon>Eukaryota</taxon>
        <taxon>Metazoa</taxon>
        <taxon>Ecdysozoa</taxon>
        <taxon>Nematoda</taxon>
        <taxon>Chromadorea</taxon>
        <taxon>Rhabditida</taxon>
        <taxon>Spirurina</taxon>
        <taxon>Ascaridomorpha</taxon>
        <taxon>Ascaridoidea</taxon>
        <taxon>Anisakidae</taxon>
        <taxon>Anisakis</taxon>
        <taxon>Anisakis simplex complex</taxon>
    </lineage>
</organism>
<keyword evidence="4" id="KW-0805">Transcription regulation</keyword>
<feature type="region of interest" description="Disordered" evidence="10">
    <location>
        <begin position="1"/>
        <end position="169"/>
    </location>
</feature>
<dbReference type="Pfam" id="PF08711">
    <property type="entry name" value="Med26"/>
    <property type="match status" value="1"/>
</dbReference>
<dbReference type="PANTHER" id="PTHR46010">
    <property type="entry name" value="PROTEIN IWS1 HOMOLOG"/>
    <property type="match status" value="1"/>
</dbReference>
<dbReference type="InterPro" id="IPR051037">
    <property type="entry name" value="RNAPII_TF_IWS1"/>
</dbReference>
<dbReference type="OrthoDB" id="21124at2759"/>
<feature type="compositionally biased region" description="Acidic residues" evidence="10">
    <location>
        <begin position="41"/>
        <end position="52"/>
    </location>
</feature>
<dbReference type="InterPro" id="IPR017923">
    <property type="entry name" value="TFIIS_N"/>
</dbReference>